<dbReference type="PATRIC" id="fig|1666911.3.peg.2653"/>
<evidence type="ECO:0000313" key="8">
    <source>
        <dbReference type="EMBL" id="KPQ37713.1"/>
    </source>
</evidence>
<dbReference type="InterPro" id="IPR058924">
    <property type="entry name" value="AGPR_dimerisation_dom"/>
</dbReference>
<dbReference type="Pfam" id="PF01118">
    <property type="entry name" value="Semialdhyde_dh"/>
    <property type="match status" value="1"/>
</dbReference>
<dbReference type="STRING" id="1666911.HLUCCA11_01270"/>
<keyword evidence="2 6" id="KW-0055">Arginine biosynthesis</keyword>
<keyword evidence="3 6" id="KW-0028">Amino-acid biosynthesis</keyword>
<dbReference type="GO" id="GO:0005737">
    <property type="term" value="C:cytoplasm"/>
    <property type="evidence" value="ECO:0007669"/>
    <property type="project" value="UniProtKB-SubCell"/>
</dbReference>
<evidence type="ECO:0000256" key="1">
    <source>
        <dbReference type="ARBA" id="ARBA00022490"/>
    </source>
</evidence>
<dbReference type="GO" id="GO:0051287">
    <property type="term" value="F:NAD binding"/>
    <property type="evidence" value="ECO:0007669"/>
    <property type="project" value="InterPro"/>
</dbReference>
<proteinExistence type="inferred from homology"/>
<dbReference type="InterPro" id="IPR000534">
    <property type="entry name" value="Semialdehyde_DH_NAD-bd"/>
</dbReference>
<dbReference type="EMBL" id="LJZR01000001">
    <property type="protein sequence ID" value="KPQ37713.1"/>
    <property type="molecule type" value="Genomic_DNA"/>
</dbReference>
<accession>A0A0P8DLB3</accession>
<dbReference type="InterPro" id="IPR036291">
    <property type="entry name" value="NAD(P)-bd_dom_sf"/>
</dbReference>
<dbReference type="UniPathway" id="UPA00068">
    <property type="reaction ID" value="UER00108"/>
</dbReference>
<comment type="function">
    <text evidence="6">Catalyzes the NADPH-dependent reduction of N-acetyl-5-glutamyl phosphate to yield N-acetyl-L-glutamate 5-semialdehyde.</text>
</comment>
<dbReference type="SUPFAM" id="SSF55347">
    <property type="entry name" value="Glyceraldehyde-3-phosphate dehydrogenase-like, C-terminal domain"/>
    <property type="match status" value="1"/>
</dbReference>
<dbReference type="InterPro" id="IPR050085">
    <property type="entry name" value="AGPR"/>
</dbReference>
<evidence type="ECO:0000256" key="6">
    <source>
        <dbReference type="HAMAP-Rule" id="MF_01110"/>
    </source>
</evidence>
<gene>
    <name evidence="6 8" type="primary">argC</name>
    <name evidence="8" type="ORF">HLUCCA11_01270</name>
</gene>
<dbReference type="CDD" id="cd23935">
    <property type="entry name" value="AGPR_2_C"/>
    <property type="match status" value="1"/>
</dbReference>
<dbReference type="SUPFAM" id="SSF51735">
    <property type="entry name" value="NAD(P)-binding Rossmann-fold domains"/>
    <property type="match status" value="1"/>
</dbReference>
<evidence type="ECO:0000256" key="2">
    <source>
        <dbReference type="ARBA" id="ARBA00022571"/>
    </source>
</evidence>
<reference evidence="8 9" key="1">
    <citation type="submission" date="2015-09" db="EMBL/GenBank/DDBJ databases">
        <title>Identification and resolution of microdiversity through metagenomic sequencing of parallel consortia.</title>
        <authorList>
            <person name="Nelson W.C."/>
            <person name="Romine M.F."/>
            <person name="Lindemann S.R."/>
        </authorList>
    </citation>
    <scope>NUCLEOTIDE SEQUENCE [LARGE SCALE GENOMIC DNA]</scope>
    <source>
        <strain evidence="8">Ana</strain>
    </source>
</reference>
<dbReference type="PANTHER" id="PTHR32338:SF10">
    <property type="entry name" value="N-ACETYL-GAMMA-GLUTAMYL-PHOSPHATE REDUCTASE, CHLOROPLASTIC-RELATED"/>
    <property type="match status" value="1"/>
</dbReference>
<dbReference type="PANTHER" id="PTHR32338">
    <property type="entry name" value="N-ACETYL-GAMMA-GLUTAMYL-PHOSPHATE REDUCTASE, CHLOROPLASTIC-RELATED-RELATED"/>
    <property type="match status" value="1"/>
</dbReference>
<dbReference type="HAMAP" id="MF_01110">
    <property type="entry name" value="ArgC_type2"/>
    <property type="match status" value="1"/>
</dbReference>
<dbReference type="InterPro" id="IPR010136">
    <property type="entry name" value="AGPR_type-2"/>
</dbReference>
<keyword evidence="1 6" id="KW-0963">Cytoplasm</keyword>
<evidence type="ECO:0000256" key="4">
    <source>
        <dbReference type="ARBA" id="ARBA00022857"/>
    </source>
</evidence>
<dbReference type="Pfam" id="PF22698">
    <property type="entry name" value="Semialdhyde_dhC_1"/>
    <property type="match status" value="1"/>
</dbReference>
<dbReference type="CDD" id="cd17896">
    <property type="entry name" value="AGPR_2_N"/>
    <property type="match status" value="1"/>
</dbReference>
<dbReference type="AlphaFoldDB" id="A0A0P8DLB3"/>
<dbReference type="SMART" id="SM00859">
    <property type="entry name" value="Semialdhyde_dh"/>
    <property type="match status" value="1"/>
</dbReference>
<dbReference type="GO" id="GO:0006526">
    <property type="term" value="P:L-arginine biosynthetic process"/>
    <property type="evidence" value="ECO:0007669"/>
    <property type="project" value="UniProtKB-UniRule"/>
</dbReference>
<name>A0A0P8DLB3_9CYAN</name>
<dbReference type="Gene3D" id="3.40.50.720">
    <property type="entry name" value="NAD(P)-binding Rossmann-like Domain"/>
    <property type="match status" value="1"/>
</dbReference>
<dbReference type="Proteomes" id="UP000050465">
    <property type="component" value="Unassembled WGS sequence"/>
</dbReference>
<organism evidence="8 9">
    <name type="scientific">Phormidesmis priestleyi Ana</name>
    <dbReference type="NCBI Taxonomy" id="1666911"/>
    <lineage>
        <taxon>Bacteria</taxon>
        <taxon>Bacillati</taxon>
        <taxon>Cyanobacteriota</taxon>
        <taxon>Cyanophyceae</taxon>
        <taxon>Leptolyngbyales</taxon>
        <taxon>Leptolyngbyaceae</taxon>
        <taxon>Phormidesmis</taxon>
    </lineage>
</organism>
<dbReference type="NCBIfam" id="TIGR01851">
    <property type="entry name" value="argC_other"/>
    <property type="match status" value="1"/>
</dbReference>
<comment type="caution">
    <text evidence="8">The sequence shown here is derived from an EMBL/GenBank/DDBJ whole genome shotgun (WGS) entry which is preliminary data.</text>
</comment>
<comment type="pathway">
    <text evidence="6">Amino-acid biosynthesis; L-arginine biosynthesis; N(2)-acetyl-L-ornithine from L-glutamate: step 3/4.</text>
</comment>
<comment type="catalytic activity">
    <reaction evidence="6">
        <text>N-acetyl-L-glutamate 5-semialdehyde + phosphate + NADP(+) = N-acetyl-L-glutamyl 5-phosphate + NADPH + H(+)</text>
        <dbReference type="Rhea" id="RHEA:21588"/>
        <dbReference type="ChEBI" id="CHEBI:15378"/>
        <dbReference type="ChEBI" id="CHEBI:29123"/>
        <dbReference type="ChEBI" id="CHEBI:43474"/>
        <dbReference type="ChEBI" id="CHEBI:57783"/>
        <dbReference type="ChEBI" id="CHEBI:57936"/>
        <dbReference type="ChEBI" id="CHEBI:58349"/>
        <dbReference type="EC" id="1.2.1.38"/>
    </reaction>
</comment>
<evidence type="ECO:0000256" key="5">
    <source>
        <dbReference type="ARBA" id="ARBA00023002"/>
    </source>
</evidence>
<feature type="active site" evidence="6">
    <location>
        <position position="117"/>
    </location>
</feature>
<keyword evidence="4 6" id="KW-0521">NADP</keyword>
<dbReference type="EC" id="1.2.1.38" evidence="6"/>
<evidence type="ECO:0000259" key="7">
    <source>
        <dbReference type="SMART" id="SM00859"/>
    </source>
</evidence>
<dbReference type="GO" id="GO:0003942">
    <property type="term" value="F:N-acetyl-gamma-glutamyl-phosphate reductase activity"/>
    <property type="evidence" value="ECO:0007669"/>
    <property type="project" value="UniProtKB-UniRule"/>
</dbReference>
<dbReference type="Gene3D" id="3.30.360.10">
    <property type="entry name" value="Dihydrodipicolinate Reductase, domain 2"/>
    <property type="match status" value="1"/>
</dbReference>
<protein>
    <recommendedName>
        <fullName evidence="6">N-acetyl-gamma-glutamyl-phosphate reductase</fullName>
        <shortName evidence="6">AGPR</shortName>
        <ecNumber evidence="6">1.2.1.38</ecNumber>
    </recommendedName>
    <alternativeName>
        <fullName evidence="6">N-acetyl-glutamate semialdehyde dehydrogenase</fullName>
        <shortName evidence="6">NAGSA dehydrogenase</shortName>
    </alternativeName>
</protein>
<evidence type="ECO:0000256" key="3">
    <source>
        <dbReference type="ARBA" id="ARBA00022605"/>
    </source>
</evidence>
<evidence type="ECO:0000313" key="9">
    <source>
        <dbReference type="Proteomes" id="UP000050465"/>
    </source>
</evidence>
<comment type="subcellular location">
    <subcellularLocation>
        <location evidence="6">Cytoplasm</location>
    </subcellularLocation>
</comment>
<sequence length="330" mass="35808">MAIPTVFIDGEAGTTGLQIYQRLAQRDDIEVVSIDPDKRKDASERAKLLNNADISILCLPDDAAREAVSWVTSPTARILDASTAYRTAPDWAYGFPELRAGQRDRIAGSHRVSNPGCYPTGFLAVVSPLVRAKLIPTDFPITVNAISGYSGGGKKLIAQYEGFHTEQANQTDPQQAESVSPYSPYGLKFEHKHVKEMQTYAELSHAPLFVPAVGDFAQGMVVQVPLPLWTLEQPPTGEQLHQALVQHYEAEAFVQVAPYGDVSQLRDGNFLEAKSANGTNEVQLSVFANDDTQEALLVARLDNLGKGASGAAVQNLNIMLGLPEHRGLVD</sequence>
<keyword evidence="5 6" id="KW-0560">Oxidoreductase</keyword>
<feature type="domain" description="Semialdehyde dehydrogenase NAD-binding" evidence="7">
    <location>
        <begin position="5"/>
        <end position="106"/>
    </location>
</feature>
<comment type="similarity">
    <text evidence="6">Belongs to the NAGSA dehydrogenase family. Type 2 subfamily.</text>
</comment>